<dbReference type="EMBL" id="JACATZ010000003">
    <property type="protein sequence ID" value="NWJ47332.1"/>
    <property type="molecule type" value="Genomic_DNA"/>
</dbReference>
<dbReference type="Pfam" id="PF00702">
    <property type="entry name" value="Hydrolase"/>
    <property type="match status" value="1"/>
</dbReference>
<dbReference type="PANTHER" id="PTHR43611">
    <property type="entry name" value="ALPHA-D-GLUCOSE 1-PHOSPHATE PHOSPHATASE"/>
    <property type="match status" value="1"/>
</dbReference>
<proteinExistence type="predicted"/>
<reference evidence="2" key="2">
    <citation type="journal article" date="2024" name="Nature">
        <title>Anoxygenic phototroph of the Chloroflexota uses a type I reaction centre.</title>
        <authorList>
            <person name="Tsuji J.M."/>
            <person name="Shaw N.A."/>
            <person name="Nagashima S."/>
            <person name="Venkiteswaran J.J."/>
            <person name="Schiff S.L."/>
            <person name="Watanabe T."/>
            <person name="Fukui M."/>
            <person name="Hanada S."/>
            <person name="Tank M."/>
            <person name="Neufeld J.D."/>
        </authorList>
    </citation>
    <scope>NUCLEOTIDE SEQUENCE</scope>
    <source>
        <strain evidence="2">L227-S17</strain>
    </source>
</reference>
<accession>A0A8T7M5S0</accession>
<evidence type="ECO:0000313" key="2">
    <source>
        <dbReference type="EMBL" id="WJW69249.1"/>
    </source>
</evidence>
<evidence type="ECO:0000313" key="1">
    <source>
        <dbReference type="EMBL" id="NWJ47332.1"/>
    </source>
</evidence>
<dbReference type="EMBL" id="CP128400">
    <property type="protein sequence ID" value="WJW69249.1"/>
    <property type="molecule type" value="Genomic_DNA"/>
</dbReference>
<dbReference type="SUPFAM" id="SSF56784">
    <property type="entry name" value="HAD-like"/>
    <property type="match status" value="1"/>
</dbReference>
<evidence type="ECO:0000313" key="3">
    <source>
        <dbReference type="Proteomes" id="UP000521676"/>
    </source>
</evidence>
<dbReference type="Gene3D" id="1.10.150.240">
    <property type="entry name" value="Putative phosphatase, domain 2"/>
    <property type="match status" value="1"/>
</dbReference>
<dbReference type="AlphaFoldDB" id="A0A8T7M5S0"/>
<dbReference type="SFLD" id="SFLDS00003">
    <property type="entry name" value="Haloacid_Dehalogenase"/>
    <property type="match status" value="1"/>
</dbReference>
<dbReference type="NCBIfam" id="TIGR01549">
    <property type="entry name" value="HAD-SF-IA-v1"/>
    <property type="match status" value="1"/>
</dbReference>
<keyword evidence="4" id="KW-1185">Reference proteome</keyword>
<reference evidence="1 3" key="1">
    <citation type="submission" date="2020-06" db="EMBL/GenBank/DDBJ databases">
        <title>Anoxygenic phototrophic Chloroflexota member uses a Type I reaction center.</title>
        <authorList>
            <person name="Tsuji J.M."/>
            <person name="Shaw N.A."/>
            <person name="Nagashima S."/>
            <person name="Venkiteswaran J."/>
            <person name="Schiff S.L."/>
            <person name="Hanada S."/>
            <person name="Tank M."/>
            <person name="Neufeld J.D."/>
        </authorList>
    </citation>
    <scope>NUCLEOTIDE SEQUENCE [LARGE SCALE GENOMIC DNA]</scope>
    <source>
        <strain evidence="1">L227-S17</strain>
    </source>
</reference>
<dbReference type="InterPro" id="IPR006439">
    <property type="entry name" value="HAD-SF_hydro_IA"/>
</dbReference>
<dbReference type="Gene3D" id="3.40.50.1000">
    <property type="entry name" value="HAD superfamily/HAD-like"/>
    <property type="match status" value="1"/>
</dbReference>
<evidence type="ECO:0000313" key="4">
    <source>
        <dbReference type="Proteomes" id="UP001431572"/>
    </source>
</evidence>
<name>A0A8T7M5S0_9CHLR</name>
<organism evidence="1 3">
    <name type="scientific">Candidatus Chlorohelix allophototropha</name>
    <dbReference type="NCBI Taxonomy" id="3003348"/>
    <lineage>
        <taxon>Bacteria</taxon>
        <taxon>Bacillati</taxon>
        <taxon>Chloroflexota</taxon>
        <taxon>Chloroflexia</taxon>
        <taxon>Candidatus Chloroheliales</taxon>
        <taxon>Candidatus Chloroheliaceae</taxon>
        <taxon>Candidatus Chlorohelix</taxon>
    </lineage>
</organism>
<dbReference type="InterPro" id="IPR036412">
    <property type="entry name" value="HAD-like_sf"/>
</dbReference>
<dbReference type="NCBIfam" id="TIGR01509">
    <property type="entry name" value="HAD-SF-IA-v3"/>
    <property type="match status" value="1"/>
</dbReference>
<dbReference type="PANTHER" id="PTHR43611:SF3">
    <property type="entry name" value="FLAVIN MONONUCLEOTIDE HYDROLASE 1, CHLOROPLATIC"/>
    <property type="match status" value="1"/>
</dbReference>
<dbReference type="RefSeq" id="WP_341471135.1">
    <property type="nucleotide sequence ID" value="NZ_CP128400.1"/>
</dbReference>
<gene>
    <name evidence="1" type="ORF">HXX08_15845</name>
    <name evidence="2" type="ORF">OZ401_002850</name>
</gene>
<dbReference type="SFLD" id="SFLDG01129">
    <property type="entry name" value="C1.5:_HAD__Beta-PGM__Phosphata"/>
    <property type="match status" value="1"/>
</dbReference>
<sequence length="204" mass="22677">MIKAIVVDYGGVLVEAPSGRTNLAKYADKLGIDPVQFKAGIFGENNTLWNRAKVGLISEAEYWSGVEKILQIGKDKIEWVRLGFYHSVPIQTEFVEYLKSLKGSYKLAILSNAIPSFTENWKALGFYEWFDEAINSSIVGLAKPDPAVYRLVADSLGVAPEECVFVDDQSKNLENAKNLGFSVIHYQNTAQVIVQLKALISDKK</sequence>
<dbReference type="Proteomes" id="UP001431572">
    <property type="component" value="Chromosome 2"/>
</dbReference>
<dbReference type="PRINTS" id="PR00413">
    <property type="entry name" value="HADHALOGNASE"/>
</dbReference>
<protein>
    <submittedName>
        <fullName evidence="1">HAD family phosphatase</fullName>
    </submittedName>
</protein>
<dbReference type="Proteomes" id="UP000521676">
    <property type="component" value="Unassembled WGS sequence"/>
</dbReference>
<dbReference type="CDD" id="cd02603">
    <property type="entry name" value="HAD_sEH-N_like"/>
    <property type="match status" value="1"/>
</dbReference>
<dbReference type="InterPro" id="IPR023214">
    <property type="entry name" value="HAD_sf"/>
</dbReference>
<dbReference type="InterPro" id="IPR023198">
    <property type="entry name" value="PGP-like_dom2"/>
</dbReference>